<accession>A0A4P6WUA4</accession>
<evidence type="ECO:0000313" key="6">
    <source>
        <dbReference type="Proteomes" id="UP000293912"/>
    </source>
</evidence>
<dbReference type="Pfam" id="PF06048">
    <property type="entry name" value="DUF927"/>
    <property type="match status" value="1"/>
</dbReference>
<dbReference type="AlphaFoldDB" id="A0A4P6WUA4"/>
<dbReference type="Proteomes" id="UP000293912">
    <property type="component" value="Chromosome"/>
</dbReference>
<dbReference type="InterPro" id="IPR014819">
    <property type="entry name" value="PriCT_2"/>
</dbReference>
<protein>
    <submittedName>
        <fullName evidence="5">DNA primase TraC</fullName>
        <ecNumber evidence="5">2.7.7.-</ecNumber>
    </submittedName>
</protein>
<dbReference type="KEGG" id="hpse:HPF_04645"/>
<dbReference type="Pfam" id="PF13362">
    <property type="entry name" value="Toprim_3"/>
    <property type="match status" value="1"/>
</dbReference>
<sequence length="1010" mass="107811">MTPQTPITPELIRQALAHIPANLPRDEWARVGMAIKSEYPDGTGFDLFDAWSASDVDRYDRKAVQSTWRSIKAGGGVAVATLLHLAKEHGFMLPKTGQTPAAPSAAELAERERQRAERQRQEQARIDAGHQAAANRAAAQWEEASEAGASPYLVRKGVQPHGVRFAAGGWLLVPLRDGAGRLWNLQRIAPAKPDNSAPEKLFLKGGRKSGLWHLVGELAGDDNTAPEGAGPAVLLIAEGYATAATLHEATGYPVAVAFDAGNLQHVARALRQLHPAALLAVCGDDDQDTEQQTGTNPGRVKAAAAARAVHGLALFPKGLPAGGSDFNDLAAHVNAEQGDGTGLEAVRRIVAGVIEAHAAAQSGAQGAKQSKARGQAGQHPKNGASAPPAAPPGAPPNTPPGGPADLGDKPAPEPGREWDRFTVTDAGVFFNGVDREGEPTKPVWVCSRLDVQALTRDQDGQGWGYLLTFGDPLGRPKQWAMPARMLATDGGEYRGALLGLGLRIATSPAARNLLTQYIQTRDPGEYATCTDRVGWHQSGDRLAFVLPHETIGDDAERIVFQTENAQENTFRVKGTAEQWRQRVAALCVGNSRLAFAVSAAFAGPLLRPAGVESGGFHFRGDSSSGKTTALKVAASVYGGASYLQRWRTTDNALEAIAAQHCDGLLILDELAQVDPKTAGECAYMLANEQSKARATRTGTPRARLAWRLLFLSAGELGLADHMAEGMKRARTGQEVRMADIPADAGRGMGAFEDLHNREGGADFARHITGQAGTVYGATGRAWLQWLTENADGLKPRIRDAAGKLARQIVPEAAGGQVERVGARFALVGAAGELATSAGLTGWPPGEAERAARECFNAWLAARGGIGNGEVSAMLRQVRRFLEAHGEGRFTWWHRAADDHNAKTLNRAGLRRMLNEQGEPIKTNSQHLGEYGDKMPAALGETVSVEYFVLSEVFKAEMCQGFDPQAVARVLVEYECLTVKEPGRYSVKERLPGLGSARCYRITPAIFELDV</sequence>
<dbReference type="InterPro" id="IPR009270">
    <property type="entry name" value="DUF927"/>
</dbReference>
<dbReference type="EC" id="2.7.7.-" evidence="5"/>
<evidence type="ECO:0000259" key="2">
    <source>
        <dbReference type="Pfam" id="PF06048"/>
    </source>
</evidence>
<dbReference type="InterPro" id="IPR006171">
    <property type="entry name" value="TOPRIM_dom"/>
</dbReference>
<gene>
    <name evidence="5" type="primary">traC</name>
    <name evidence="5" type="ORF">HPF_04645</name>
</gene>
<feature type="region of interest" description="Disordered" evidence="1">
    <location>
        <begin position="93"/>
        <end position="141"/>
    </location>
</feature>
<dbReference type="EMBL" id="CP037867">
    <property type="protein sequence ID" value="QBM26960.1"/>
    <property type="molecule type" value="Genomic_DNA"/>
</dbReference>
<evidence type="ECO:0000256" key="1">
    <source>
        <dbReference type="SAM" id="MobiDB-lite"/>
    </source>
</evidence>
<feature type="domain" description="DUF927" evidence="2">
    <location>
        <begin position="421"/>
        <end position="702"/>
    </location>
</feature>
<dbReference type="CDD" id="cd01029">
    <property type="entry name" value="TOPRIM_primases"/>
    <property type="match status" value="1"/>
</dbReference>
<dbReference type="InterPro" id="IPR034154">
    <property type="entry name" value="TOPRIM_DnaG/twinkle"/>
</dbReference>
<dbReference type="GO" id="GO:0016779">
    <property type="term" value="F:nucleotidyltransferase activity"/>
    <property type="evidence" value="ECO:0007669"/>
    <property type="project" value="UniProtKB-KW"/>
</dbReference>
<evidence type="ECO:0000259" key="3">
    <source>
        <dbReference type="Pfam" id="PF08707"/>
    </source>
</evidence>
<keyword evidence="5" id="KW-0548">Nucleotidyltransferase</keyword>
<feature type="domain" description="Toprim" evidence="4">
    <location>
        <begin position="234"/>
        <end position="331"/>
    </location>
</feature>
<organism evidence="5 6">
    <name type="scientific">Hydrogenophaga pseudoflava</name>
    <name type="common">Pseudomonas carboxydoflava</name>
    <dbReference type="NCBI Taxonomy" id="47421"/>
    <lineage>
        <taxon>Bacteria</taxon>
        <taxon>Pseudomonadati</taxon>
        <taxon>Pseudomonadota</taxon>
        <taxon>Betaproteobacteria</taxon>
        <taxon>Burkholderiales</taxon>
        <taxon>Comamonadaceae</taxon>
        <taxon>Hydrogenophaga</taxon>
    </lineage>
</organism>
<feature type="compositionally biased region" description="Basic and acidic residues" evidence="1">
    <location>
        <begin position="406"/>
        <end position="418"/>
    </location>
</feature>
<feature type="compositionally biased region" description="Low complexity" evidence="1">
    <location>
        <begin position="129"/>
        <end position="141"/>
    </location>
</feature>
<feature type="compositionally biased region" description="Pro residues" evidence="1">
    <location>
        <begin position="388"/>
        <end position="402"/>
    </location>
</feature>
<feature type="region of interest" description="Disordered" evidence="1">
    <location>
        <begin position="361"/>
        <end position="418"/>
    </location>
</feature>
<evidence type="ECO:0000313" key="5">
    <source>
        <dbReference type="EMBL" id="QBM26960.1"/>
    </source>
</evidence>
<keyword evidence="6" id="KW-1185">Reference proteome</keyword>
<dbReference type="Pfam" id="PF08707">
    <property type="entry name" value="PriCT_2"/>
    <property type="match status" value="1"/>
</dbReference>
<name>A0A4P6WUA4_HYDPS</name>
<evidence type="ECO:0000259" key="4">
    <source>
        <dbReference type="Pfam" id="PF13362"/>
    </source>
</evidence>
<feature type="domain" description="Primase C-terminal 2" evidence="3">
    <location>
        <begin position="12"/>
        <end position="86"/>
    </location>
</feature>
<keyword evidence="5" id="KW-0808">Transferase</keyword>
<dbReference type="GO" id="GO:0016817">
    <property type="term" value="F:hydrolase activity, acting on acid anhydrides"/>
    <property type="evidence" value="ECO:0007669"/>
    <property type="project" value="InterPro"/>
</dbReference>
<feature type="compositionally biased region" description="Basic and acidic residues" evidence="1">
    <location>
        <begin position="108"/>
        <end position="128"/>
    </location>
</feature>
<proteinExistence type="predicted"/>
<reference evidence="5 6" key="1">
    <citation type="submission" date="2019-03" db="EMBL/GenBank/DDBJ databases">
        <authorList>
            <person name="Sebastian G."/>
            <person name="Baumann P."/>
            <person name="Ruckert C."/>
            <person name="Kalinowski J."/>
            <person name="Nebel B."/>
            <person name="Takors R."/>
            <person name="Blombach B."/>
        </authorList>
    </citation>
    <scope>NUCLEOTIDE SEQUENCE [LARGE SCALE GENOMIC DNA]</scope>
    <source>
        <strain evidence="5 6">DSM 1084</strain>
    </source>
</reference>
<dbReference type="RefSeq" id="WP_133155880.1">
    <property type="nucleotide sequence ID" value="NZ_CP037867.1"/>
</dbReference>